<organism evidence="3">
    <name type="scientific">Mesorhizobium sp. WSM2240</name>
    <dbReference type="NCBI Taxonomy" id="3228851"/>
    <lineage>
        <taxon>Bacteria</taxon>
        <taxon>Pseudomonadati</taxon>
        <taxon>Pseudomonadota</taxon>
        <taxon>Alphaproteobacteria</taxon>
        <taxon>Hyphomicrobiales</taxon>
        <taxon>Phyllobacteriaceae</taxon>
        <taxon>Mesorhizobium</taxon>
    </lineage>
</organism>
<sequence>MTDTTDTVDKYWDRRAQSFVGRCSSQATKGKKMMWRASDLKGCAIRAADGSIGSIVDLLFQEQDWTIRWAVVDTGTWIPGRQVLLPPSVLGPLDRIHREIPVNLTREQVKGSPGVETDEPVSRRMEADVYSYYGWDPYWGGGVGYAPVSQPVGAAGVVPPPAGPRYPRPVAPDAEGQEQQGDPNLRSIDEVTGYYIKATDGDIGHVEDFVVDEENWRVRYLVVDTKNWWPGKKVLVSPDWVQDISWSEQNAFVALTREKVKNSPEYHPESAVDRDYEQQLYGHYGYPIYWGAGTV</sequence>
<name>A0AAU8CVW5_9HYPH</name>
<dbReference type="InterPro" id="IPR011033">
    <property type="entry name" value="PRC_barrel-like_sf"/>
</dbReference>
<dbReference type="PANTHER" id="PTHR36505">
    <property type="entry name" value="BLR1072 PROTEIN"/>
    <property type="match status" value="1"/>
</dbReference>
<proteinExistence type="predicted"/>
<dbReference type="RefSeq" id="WP_353641456.1">
    <property type="nucleotide sequence ID" value="NZ_CP159253.1"/>
</dbReference>
<dbReference type="InterPro" id="IPR014747">
    <property type="entry name" value="Bac_photo_RC_H_C"/>
</dbReference>
<dbReference type="InterPro" id="IPR027275">
    <property type="entry name" value="PRC-brl_dom"/>
</dbReference>
<gene>
    <name evidence="3" type="ORF">ABVK50_11370</name>
</gene>
<evidence type="ECO:0000256" key="1">
    <source>
        <dbReference type="SAM" id="MobiDB-lite"/>
    </source>
</evidence>
<reference evidence="3" key="1">
    <citation type="submission" date="2024-06" db="EMBL/GenBank/DDBJ databases">
        <title>Mesorhizobium karijinii sp. nov., a symbiont of the iconic Swainsona formosa from arid Australia.</title>
        <authorList>
            <person name="Hill Y.J."/>
            <person name="Watkin E.L.J."/>
            <person name="O'Hara G.W."/>
            <person name="Terpolilli J."/>
            <person name="Tye M.L."/>
            <person name="Kohlmeier M.G."/>
        </authorList>
    </citation>
    <scope>NUCLEOTIDE SEQUENCE</scope>
    <source>
        <strain evidence="3">WSM2240</strain>
    </source>
</reference>
<feature type="region of interest" description="Disordered" evidence="1">
    <location>
        <begin position="159"/>
        <end position="185"/>
    </location>
</feature>
<dbReference type="EMBL" id="CP159253">
    <property type="protein sequence ID" value="XCG51033.1"/>
    <property type="molecule type" value="Genomic_DNA"/>
</dbReference>
<feature type="domain" description="PRC-barrel" evidence="2">
    <location>
        <begin position="36"/>
        <end position="88"/>
    </location>
</feature>
<dbReference type="GO" id="GO:0019684">
    <property type="term" value="P:photosynthesis, light reaction"/>
    <property type="evidence" value="ECO:0007669"/>
    <property type="project" value="InterPro"/>
</dbReference>
<dbReference type="GO" id="GO:0030077">
    <property type="term" value="C:plasma membrane light-harvesting complex"/>
    <property type="evidence" value="ECO:0007669"/>
    <property type="project" value="InterPro"/>
</dbReference>
<dbReference type="Gene3D" id="3.90.50.10">
    <property type="entry name" value="Photosynthetic Reaction Center, subunit H, domain 2"/>
    <property type="match status" value="2"/>
</dbReference>
<dbReference type="AlphaFoldDB" id="A0AAU8CVW5"/>
<evidence type="ECO:0000259" key="2">
    <source>
        <dbReference type="Pfam" id="PF05239"/>
    </source>
</evidence>
<dbReference type="Pfam" id="PF05239">
    <property type="entry name" value="PRC"/>
    <property type="match status" value="2"/>
</dbReference>
<dbReference type="PANTHER" id="PTHR36505:SF1">
    <property type="entry name" value="BLR1072 PROTEIN"/>
    <property type="match status" value="1"/>
</dbReference>
<dbReference type="SUPFAM" id="SSF50346">
    <property type="entry name" value="PRC-barrel domain"/>
    <property type="match status" value="2"/>
</dbReference>
<evidence type="ECO:0000313" key="3">
    <source>
        <dbReference type="EMBL" id="XCG51033.1"/>
    </source>
</evidence>
<feature type="domain" description="PRC-barrel" evidence="2">
    <location>
        <begin position="200"/>
        <end position="242"/>
    </location>
</feature>
<feature type="compositionally biased region" description="Pro residues" evidence="1">
    <location>
        <begin position="159"/>
        <end position="170"/>
    </location>
</feature>
<accession>A0AAU8CVW5</accession>
<protein>
    <submittedName>
        <fullName evidence="3">PRC-barrel domain-containing protein</fullName>
    </submittedName>
</protein>